<evidence type="ECO:0000313" key="4">
    <source>
        <dbReference type="EMBL" id="RFO98670.1"/>
    </source>
</evidence>
<dbReference type="InterPro" id="IPR002509">
    <property type="entry name" value="NODB_dom"/>
</dbReference>
<dbReference type="PANTHER" id="PTHR34216">
    <property type="match status" value="1"/>
</dbReference>
<dbReference type="OrthoDB" id="9814639at2"/>
<protein>
    <submittedName>
        <fullName evidence="4">Polysaccharide deacetylase</fullName>
    </submittedName>
</protein>
<keyword evidence="5" id="KW-1185">Reference proteome</keyword>
<evidence type="ECO:0000313" key="5">
    <source>
        <dbReference type="Proteomes" id="UP000260665"/>
    </source>
</evidence>
<dbReference type="Proteomes" id="UP000260665">
    <property type="component" value="Unassembled WGS sequence"/>
</dbReference>
<dbReference type="GO" id="GO:0005975">
    <property type="term" value="P:carbohydrate metabolic process"/>
    <property type="evidence" value="ECO:0007669"/>
    <property type="project" value="InterPro"/>
</dbReference>
<feature type="domain" description="NodB homology" evidence="3">
    <location>
        <begin position="62"/>
        <end position="239"/>
    </location>
</feature>
<evidence type="ECO:0000259" key="3">
    <source>
        <dbReference type="PROSITE" id="PS51677"/>
    </source>
</evidence>
<dbReference type="Pfam" id="PF01522">
    <property type="entry name" value="Polysacc_deac_1"/>
    <property type="match status" value="1"/>
</dbReference>
<comment type="caution">
    <text evidence="4">The sequence shown here is derived from an EMBL/GenBank/DDBJ whole genome shotgun (WGS) entry which is preliminary data.</text>
</comment>
<sequence length="239" mass="26906">MKIPILMYHQIDVPPRRGTSLRGLIVAPASFSRQMAMLKLLGYQALSMRDLEPYLAGEKQGRVVGITFDDGFQNNVQHALPVLLKHGFTATCYAVSQAIGGTNSWDLKLGIVQKPLMTAEDWRQWLKSGMEIGSHTRNHANLNELSREQAIAEIKGSKDDLEARFSCKVRHFCYPYGWFSERHKQLVQDAGYITATTTRRGKVAVPSDLFALKRIMVARATHLGLFAVKVLTGYEDRRT</sequence>
<keyword evidence="2" id="KW-0732">Signal</keyword>
<dbReference type="PANTHER" id="PTHR34216:SF3">
    <property type="entry name" value="POLY-BETA-1,6-N-ACETYL-D-GLUCOSAMINE N-DEACETYLASE"/>
    <property type="match status" value="1"/>
</dbReference>
<comment type="subcellular location">
    <subcellularLocation>
        <location evidence="1">Secreted</location>
    </subcellularLocation>
</comment>
<dbReference type="InterPro" id="IPR051398">
    <property type="entry name" value="Polysacch_Deacetylase"/>
</dbReference>
<dbReference type="EMBL" id="QFZK01000001">
    <property type="protein sequence ID" value="RFO98670.1"/>
    <property type="molecule type" value="Genomic_DNA"/>
</dbReference>
<evidence type="ECO:0000256" key="1">
    <source>
        <dbReference type="ARBA" id="ARBA00004613"/>
    </source>
</evidence>
<gene>
    <name evidence="4" type="ORF">DIC66_01940</name>
</gene>
<reference evidence="4 5" key="1">
    <citation type="submission" date="2018-05" db="EMBL/GenBank/DDBJ databases">
        <title>Rhodoferax soyangensis sp.nov., isolated from an oligotrophic freshwater lake.</title>
        <authorList>
            <person name="Park M."/>
        </authorList>
    </citation>
    <scope>NUCLEOTIDE SEQUENCE [LARGE SCALE GENOMIC DNA]</scope>
    <source>
        <strain evidence="4 5">IMCC26218</strain>
    </source>
</reference>
<dbReference type="InterPro" id="IPR011330">
    <property type="entry name" value="Glyco_hydro/deAcase_b/a-brl"/>
</dbReference>
<dbReference type="Gene3D" id="3.20.20.370">
    <property type="entry name" value="Glycoside hydrolase/deacetylase"/>
    <property type="match status" value="1"/>
</dbReference>
<accession>A0A3E1RJB4</accession>
<evidence type="ECO:0000256" key="2">
    <source>
        <dbReference type="ARBA" id="ARBA00022729"/>
    </source>
</evidence>
<name>A0A3E1RJB4_9BURK</name>
<dbReference type="RefSeq" id="WP_117173494.1">
    <property type="nucleotide sequence ID" value="NZ_QFZK01000001.1"/>
</dbReference>
<dbReference type="SUPFAM" id="SSF88713">
    <property type="entry name" value="Glycoside hydrolase/deacetylase"/>
    <property type="match status" value="1"/>
</dbReference>
<dbReference type="GO" id="GO:0005576">
    <property type="term" value="C:extracellular region"/>
    <property type="evidence" value="ECO:0007669"/>
    <property type="project" value="UniProtKB-SubCell"/>
</dbReference>
<dbReference type="GO" id="GO:0016810">
    <property type="term" value="F:hydrolase activity, acting on carbon-nitrogen (but not peptide) bonds"/>
    <property type="evidence" value="ECO:0007669"/>
    <property type="project" value="InterPro"/>
</dbReference>
<dbReference type="AlphaFoldDB" id="A0A3E1RJB4"/>
<proteinExistence type="predicted"/>
<dbReference type="PROSITE" id="PS51677">
    <property type="entry name" value="NODB"/>
    <property type="match status" value="1"/>
</dbReference>
<dbReference type="CDD" id="cd10918">
    <property type="entry name" value="CE4_NodB_like_5s_6s"/>
    <property type="match status" value="1"/>
</dbReference>
<organism evidence="4 5">
    <name type="scientific">Rhodoferax lacus</name>
    <dbReference type="NCBI Taxonomy" id="2184758"/>
    <lineage>
        <taxon>Bacteria</taxon>
        <taxon>Pseudomonadati</taxon>
        <taxon>Pseudomonadota</taxon>
        <taxon>Betaproteobacteria</taxon>
        <taxon>Burkholderiales</taxon>
        <taxon>Comamonadaceae</taxon>
        <taxon>Rhodoferax</taxon>
    </lineage>
</organism>